<evidence type="ECO:0000256" key="2">
    <source>
        <dbReference type="ARBA" id="ARBA00009695"/>
    </source>
</evidence>
<evidence type="ECO:0000313" key="8">
    <source>
        <dbReference type="Proteomes" id="UP001216558"/>
    </source>
</evidence>
<comment type="caution">
    <text evidence="7">The sequence shown here is derived from an EMBL/GenBank/DDBJ whole genome shotgun (WGS) entry which is preliminary data.</text>
</comment>
<reference evidence="7 8" key="1">
    <citation type="submission" date="2022-10" db="EMBL/GenBank/DDBJ databases">
        <title>Erythrobacter sp. sf7 Genome sequencing.</title>
        <authorList>
            <person name="Park S."/>
        </authorList>
    </citation>
    <scope>NUCLEOTIDE SEQUENCE [LARGE SCALE GENOMIC DNA]</scope>
    <source>
        <strain evidence="8">sf7</strain>
    </source>
</reference>
<feature type="domain" description="RecX second three-helical" evidence="6">
    <location>
        <begin position="88"/>
        <end position="126"/>
    </location>
</feature>
<protein>
    <recommendedName>
        <fullName evidence="3">Regulatory protein RecX</fullName>
    </recommendedName>
</protein>
<evidence type="ECO:0000313" key="7">
    <source>
        <dbReference type="EMBL" id="MDC8754836.1"/>
    </source>
</evidence>
<organism evidence="7 8">
    <name type="scientific">Erythrobacter fulvus</name>
    <dbReference type="NCBI Taxonomy" id="2987523"/>
    <lineage>
        <taxon>Bacteria</taxon>
        <taxon>Pseudomonadati</taxon>
        <taxon>Pseudomonadota</taxon>
        <taxon>Alphaproteobacteria</taxon>
        <taxon>Sphingomonadales</taxon>
        <taxon>Erythrobacteraceae</taxon>
        <taxon>Erythrobacter/Porphyrobacter group</taxon>
        <taxon>Erythrobacter</taxon>
    </lineage>
</organism>
<feature type="compositionally biased region" description="Polar residues" evidence="5">
    <location>
        <begin position="1"/>
        <end position="10"/>
    </location>
</feature>
<evidence type="ECO:0000256" key="3">
    <source>
        <dbReference type="ARBA" id="ARBA00018111"/>
    </source>
</evidence>
<evidence type="ECO:0000259" key="6">
    <source>
        <dbReference type="Pfam" id="PF02631"/>
    </source>
</evidence>
<keyword evidence="8" id="KW-1185">Reference proteome</keyword>
<dbReference type="Pfam" id="PF02631">
    <property type="entry name" value="RecX_HTH2"/>
    <property type="match status" value="1"/>
</dbReference>
<feature type="region of interest" description="Disordered" evidence="5">
    <location>
        <begin position="1"/>
        <end position="25"/>
    </location>
</feature>
<dbReference type="Gene3D" id="1.10.10.10">
    <property type="entry name" value="Winged helix-like DNA-binding domain superfamily/Winged helix DNA-binding domain"/>
    <property type="match status" value="1"/>
</dbReference>
<sequence>MVSGKANSSSRGRDTGGRKGAKPPLDETALRDLALSYVARFASTGARLEAYLARKLKERGTAIDADGREVRIDVPALVARLIALGYVDDAAYARMRTRDLGARGYGARRVDQALWAAGVDEAIRTETAPGEAASRRAAALMARKRRLGPFGAGAEGDADPLDIRKAREKAVAAMLRAGHDYEHVRFILDAAEPDDVEAWVEEAADEEGCEGSW</sequence>
<accession>A0ABT5JQP0</accession>
<proteinExistence type="inferred from homology"/>
<dbReference type="InterPro" id="IPR053924">
    <property type="entry name" value="RecX_HTH_2nd"/>
</dbReference>
<name>A0ABT5JQP0_9SPHN</name>
<evidence type="ECO:0000256" key="5">
    <source>
        <dbReference type="SAM" id="MobiDB-lite"/>
    </source>
</evidence>
<gene>
    <name evidence="7" type="ORF">OIK40_09305</name>
</gene>
<dbReference type="EMBL" id="JAQQXQ010000006">
    <property type="protein sequence ID" value="MDC8754836.1"/>
    <property type="molecule type" value="Genomic_DNA"/>
</dbReference>
<comment type="similarity">
    <text evidence="2">Belongs to the RecX family.</text>
</comment>
<comment type="subcellular location">
    <subcellularLocation>
        <location evidence="1">Cytoplasm</location>
    </subcellularLocation>
</comment>
<evidence type="ECO:0000256" key="4">
    <source>
        <dbReference type="ARBA" id="ARBA00022490"/>
    </source>
</evidence>
<evidence type="ECO:0000256" key="1">
    <source>
        <dbReference type="ARBA" id="ARBA00004496"/>
    </source>
</evidence>
<dbReference type="InterPro" id="IPR036388">
    <property type="entry name" value="WH-like_DNA-bd_sf"/>
</dbReference>
<keyword evidence="4" id="KW-0963">Cytoplasm</keyword>
<dbReference type="Proteomes" id="UP001216558">
    <property type="component" value="Unassembled WGS sequence"/>
</dbReference>